<protein>
    <submittedName>
        <fullName evidence="1">Uncharacterized protein</fullName>
    </submittedName>
</protein>
<organism evidence="1">
    <name type="scientific">uncultured Caudovirales phage</name>
    <dbReference type="NCBI Taxonomy" id="2100421"/>
    <lineage>
        <taxon>Viruses</taxon>
        <taxon>Duplodnaviria</taxon>
        <taxon>Heunggongvirae</taxon>
        <taxon>Uroviricota</taxon>
        <taxon>Caudoviricetes</taxon>
        <taxon>Peduoviridae</taxon>
        <taxon>Maltschvirus</taxon>
        <taxon>Maltschvirus maltsch</taxon>
    </lineage>
</organism>
<name>A0A6J5LFA5_9CAUD</name>
<dbReference type="EMBL" id="LR796270">
    <property type="protein sequence ID" value="CAB4133244.1"/>
    <property type="molecule type" value="Genomic_DNA"/>
</dbReference>
<reference evidence="1" key="1">
    <citation type="submission" date="2020-04" db="EMBL/GenBank/DDBJ databases">
        <authorList>
            <person name="Chiriac C."/>
            <person name="Salcher M."/>
            <person name="Ghai R."/>
            <person name="Kavagutti S V."/>
        </authorList>
    </citation>
    <scope>NUCLEOTIDE SEQUENCE</scope>
</reference>
<accession>A0A6J5LFA5</accession>
<gene>
    <name evidence="1" type="ORF">UFOVP250_85</name>
</gene>
<evidence type="ECO:0000313" key="1">
    <source>
        <dbReference type="EMBL" id="CAB4133244.1"/>
    </source>
</evidence>
<proteinExistence type="predicted"/>
<sequence>MAYMNQQKKAVIKANLDKVLKPLGFKFGLRVRNHMSIALTIKSGPVDFIGDYVSVEKAKGQQAPDYITKTGYMSVNKYWYQEHFSPEVAKIIKKMVDALMSADYYDRSDSMVDYFDTAYYMDLDIGSWDKPYQVTK</sequence>